<dbReference type="InterPro" id="IPR037163">
    <property type="entry name" value="Spermidine_synt_N_sf"/>
</dbReference>
<feature type="binding site" evidence="5">
    <location>
        <position position="86"/>
    </location>
    <ligand>
        <name>spermidine</name>
        <dbReference type="ChEBI" id="CHEBI:57834"/>
    </ligand>
</feature>
<feature type="binding site" evidence="5">
    <location>
        <begin position="137"/>
        <end position="138"/>
    </location>
    <ligand>
        <name>S-methyl-5'-thioadenosine</name>
        <dbReference type="ChEBI" id="CHEBI:17509"/>
    </ligand>
</feature>
<keyword evidence="2 5" id="KW-0808">Transferase</keyword>
<dbReference type="Gene3D" id="2.30.140.10">
    <property type="entry name" value="Spermidine synthase, tetramerisation domain"/>
    <property type="match status" value="1"/>
</dbReference>
<evidence type="ECO:0000256" key="6">
    <source>
        <dbReference type="PROSITE-ProRule" id="PRU00354"/>
    </source>
</evidence>
<comment type="similarity">
    <text evidence="1 5">Belongs to the spermidine/spermine synthase family.</text>
</comment>
<evidence type="ECO:0000256" key="2">
    <source>
        <dbReference type="ARBA" id="ARBA00022679"/>
    </source>
</evidence>
<proteinExistence type="inferred from homology"/>
<dbReference type="InterPro" id="IPR029063">
    <property type="entry name" value="SAM-dependent_MTases_sf"/>
</dbReference>
<dbReference type="Pfam" id="PF01564">
    <property type="entry name" value="Spermine_synth"/>
    <property type="match status" value="1"/>
</dbReference>
<accession>A0ABR5SJZ5</accession>
<dbReference type="NCBIfam" id="TIGR00417">
    <property type="entry name" value="speE"/>
    <property type="match status" value="1"/>
</dbReference>
<feature type="binding site" evidence="5">
    <location>
        <begin position="154"/>
        <end position="157"/>
    </location>
    <ligand>
        <name>spermidine</name>
        <dbReference type="ChEBI" id="CHEBI:57834"/>
    </ligand>
</feature>
<comment type="catalytic activity">
    <reaction evidence="5">
        <text>S-adenosyl 3-(methylsulfanyl)propylamine + putrescine = S-methyl-5'-thioadenosine + spermidine + H(+)</text>
        <dbReference type="Rhea" id="RHEA:12721"/>
        <dbReference type="ChEBI" id="CHEBI:15378"/>
        <dbReference type="ChEBI" id="CHEBI:17509"/>
        <dbReference type="ChEBI" id="CHEBI:57443"/>
        <dbReference type="ChEBI" id="CHEBI:57834"/>
        <dbReference type="ChEBI" id="CHEBI:326268"/>
        <dbReference type="EC" id="2.5.1.16"/>
    </reaction>
</comment>
<protein>
    <recommendedName>
        <fullName evidence="5">Polyamine aminopropyltransferase</fullName>
    </recommendedName>
    <alternativeName>
        <fullName evidence="5">Putrescine aminopropyltransferase</fullName>
        <shortName evidence="5">PAPT</shortName>
    </alternativeName>
    <alternativeName>
        <fullName evidence="5">Spermidine synthase</fullName>
        <shortName evidence="5">SPDS</shortName>
        <shortName evidence="5">SPDSY</shortName>
        <ecNumber evidence="5">2.5.1.16</ecNumber>
    </alternativeName>
</protein>
<evidence type="ECO:0000256" key="4">
    <source>
        <dbReference type="ARBA" id="ARBA00023115"/>
    </source>
</evidence>
<feature type="binding site" evidence="5">
    <location>
        <position position="62"/>
    </location>
    <ligand>
        <name>spermidine</name>
        <dbReference type="ChEBI" id="CHEBI:57834"/>
    </ligand>
</feature>
<dbReference type="Pfam" id="PF17284">
    <property type="entry name" value="Spermine_synt_N"/>
    <property type="match status" value="1"/>
</dbReference>
<dbReference type="HAMAP" id="MF_00198">
    <property type="entry name" value="Spermidine_synth"/>
    <property type="match status" value="1"/>
</dbReference>
<comment type="subunit">
    <text evidence="5">Homodimer or homotetramer.</text>
</comment>
<evidence type="ECO:0000259" key="7">
    <source>
        <dbReference type="PROSITE" id="PS51006"/>
    </source>
</evidence>
<comment type="function">
    <text evidence="5">Catalyzes the irreversible transfer of a propylamine group from the amino donor S-adenosylmethioninamine (decarboxy-AdoMet) to putrescine (1,4-diaminobutane) to yield spermidine.</text>
</comment>
<comment type="caution">
    <text evidence="5">Lacks conserved residue(s) required for the propagation of feature annotation.</text>
</comment>
<dbReference type="InterPro" id="IPR001045">
    <property type="entry name" value="Spermi_synthase"/>
</dbReference>
<evidence type="ECO:0000256" key="1">
    <source>
        <dbReference type="ARBA" id="ARBA00007867"/>
    </source>
</evidence>
<comment type="pathway">
    <text evidence="5">Amine and polyamine biosynthesis; spermidine biosynthesis; spermidine from putrescine: step 1/1.</text>
</comment>
<name>A0ABR5SJZ5_9BACT</name>
<reference evidence="8 9" key="1">
    <citation type="submission" date="2015-11" db="EMBL/GenBank/DDBJ databases">
        <authorList>
            <person name="Lin W."/>
        </authorList>
    </citation>
    <scope>NUCLEOTIDE SEQUENCE [LARGE SCALE GENOMIC DNA]</scope>
    <source>
        <strain evidence="8 9">HCH-1</strain>
    </source>
</reference>
<dbReference type="InterPro" id="IPR035246">
    <property type="entry name" value="Spermidine_synt_N"/>
</dbReference>
<dbReference type="SUPFAM" id="SSF53335">
    <property type="entry name" value="S-adenosyl-L-methionine-dependent methyltransferases"/>
    <property type="match status" value="1"/>
</dbReference>
<keyword evidence="9" id="KW-1185">Reference proteome</keyword>
<dbReference type="RefSeq" id="WP_085050614.1">
    <property type="nucleotide sequence ID" value="NZ_LNQR01000001.1"/>
</dbReference>
<evidence type="ECO:0000313" key="8">
    <source>
        <dbReference type="EMBL" id="KWT95150.1"/>
    </source>
</evidence>
<dbReference type="InterPro" id="IPR030374">
    <property type="entry name" value="PABS"/>
</dbReference>
<dbReference type="Proteomes" id="UP000060487">
    <property type="component" value="Unassembled WGS sequence"/>
</dbReference>
<keyword evidence="4 5" id="KW-0620">Polyamine biosynthesis</keyword>
<dbReference type="PANTHER" id="PTHR11558:SF11">
    <property type="entry name" value="SPERMIDINE SYNTHASE"/>
    <property type="match status" value="1"/>
</dbReference>
<organism evidence="8 9">
    <name type="scientific">Candidatus Magnetominusculus xianensis</name>
    <dbReference type="NCBI Taxonomy" id="1748249"/>
    <lineage>
        <taxon>Bacteria</taxon>
        <taxon>Pseudomonadati</taxon>
        <taxon>Nitrospirota</taxon>
        <taxon>Nitrospiria</taxon>
        <taxon>Nitrospirales</taxon>
        <taxon>Nitrospiraceae</taxon>
        <taxon>Candidatus Magnetominusculus</taxon>
    </lineage>
</organism>
<gene>
    <name evidence="8" type="primary">speE_1</name>
    <name evidence="5" type="synonym">speE</name>
    <name evidence="8" type="ORF">ASN18_0079</name>
</gene>
<evidence type="ECO:0000256" key="3">
    <source>
        <dbReference type="ARBA" id="ARBA00023066"/>
    </source>
</evidence>
<feature type="domain" description="PABS" evidence="7">
    <location>
        <begin position="1"/>
        <end position="234"/>
    </location>
</feature>
<comment type="caution">
    <text evidence="8">The sequence shown here is derived from an EMBL/GenBank/DDBJ whole genome shotgun (WGS) entry which is preliminary data.</text>
</comment>
<dbReference type="EMBL" id="LNQR01000001">
    <property type="protein sequence ID" value="KWT95150.1"/>
    <property type="molecule type" value="Genomic_DNA"/>
</dbReference>
<keyword evidence="3 5" id="KW-0745">Spermidine biosynthesis</keyword>
<feature type="active site" description="Proton acceptor" evidence="5 6">
    <location>
        <position position="154"/>
    </location>
</feature>
<evidence type="ECO:0000313" key="9">
    <source>
        <dbReference type="Proteomes" id="UP000060487"/>
    </source>
</evidence>
<dbReference type="PROSITE" id="PS51006">
    <property type="entry name" value="PABS_2"/>
    <property type="match status" value="1"/>
</dbReference>
<dbReference type="EC" id="2.5.1.16" evidence="5"/>
<dbReference type="NCBIfam" id="NF037959">
    <property type="entry name" value="MFS_SpdSyn"/>
    <property type="match status" value="1"/>
</dbReference>
<evidence type="ECO:0000256" key="5">
    <source>
        <dbReference type="HAMAP-Rule" id="MF_00198"/>
    </source>
</evidence>
<feature type="binding site" evidence="5">
    <location>
        <position position="106"/>
    </location>
    <ligand>
        <name>S-methyl-5'-thioadenosine</name>
        <dbReference type="ChEBI" id="CHEBI:17509"/>
    </ligand>
</feature>
<dbReference type="Gene3D" id="3.40.50.150">
    <property type="entry name" value="Vaccinia Virus protein VP39"/>
    <property type="match status" value="1"/>
</dbReference>
<sequence>MFKFLEEEPFSPIKHSYEVEAILHREKSKFQDIAVIENRFFGKMLLLDGIVQITERDEFFYHEMLTHVLMHAHPNPKRVIVIGGGDGGIVREVLKHKTVEKVYFVEIDESVITVSRRFFPDVAQAIDDPRVEIKVMDGAEFVKNSTGIDLVIVDSTDVIGFARTLFTKEFFDSVKNSMTENGMFVTHTESLHLHKDIVIEMQEKLMKTFPVVDLYTAAIATYPGNWWAFAVGSLKLTPRECRRPFTIETKFYDDEIHTQCFLTKKFYDKLLKRQLKW</sequence>
<feature type="binding site" evidence="5">
    <location>
        <position position="31"/>
    </location>
    <ligand>
        <name>S-methyl-5'-thioadenosine</name>
        <dbReference type="ChEBI" id="CHEBI:17509"/>
    </ligand>
</feature>
<dbReference type="GO" id="GO:0004766">
    <property type="term" value="F:spermidine synthase activity"/>
    <property type="evidence" value="ECO:0007669"/>
    <property type="project" value="UniProtKB-EC"/>
</dbReference>
<dbReference type="PANTHER" id="PTHR11558">
    <property type="entry name" value="SPERMIDINE/SPERMINE SYNTHASE"/>
    <property type="match status" value="1"/>
</dbReference>
<dbReference type="NCBIfam" id="NF002010">
    <property type="entry name" value="PRK00811.1"/>
    <property type="match status" value="1"/>
</dbReference>